<name>A0AAD6WUZ4_9AGAR</name>
<dbReference type="Proteomes" id="UP001218188">
    <property type="component" value="Unassembled WGS sequence"/>
</dbReference>
<protein>
    <submittedName>
        <fullName evidence="2">Uncharacterized protein</fullName>
    </submittedName>
</protein>
<feature type="transmembrane region" description="Helical" evidence="1">
    <location>
        <begin position="40"/>
        <end position="61"/>
    </location>
</feature>
<keyword evidence="3" id="KW-1185">Reference proteome</keyword>
<sequence>MRTLYENSSKTATWDVRRWRWRQSLSAFRLSHPSHASPEVICRLIIVYLCILLPGCLWDTIVSGDPGH</sequence>
<dbReference type="EMBL" id="JARJCM010000218">
    <property type="protein sequence ID" value="KAJ7022044.1"/>
    <property type="molecule type" value="Genomic_DNA"/>
</dbReference>
<gene>
    <name evidence="2" type="ORF">C8F04DRAFT_1402592</name>
</gene>
<evidence type="ECO:0000313" key="3">
    <source>
        <dbReference type="Proteomes" id="UP001218188"/>
    </source>
</evidence>
<dbReference type="AlphaFoldDB" id="A0AAD6WUZ4"/>
<proteinExistence type="predicted"/>
<keyword evidence="1" id="KW-0812">Transmembrane</keyword>
<evidence type="ECO:0000256" key="1">
    <source>
        <dbReference type="SAM" id="Phobius"/>
    </source>
</evidence>
<keyword evidence="1" id="KW-1133">Transmembrane helix</keyword>
<reference evidence="2" key="1">
    <citation type="submission" date="2023-03" db="EMBL/GenBank/DDBJ databases">
        <title>Massive genome expansion in bonnet fungi (Mycena s.s.) driven by repeated elements and novel gene families across ecological guilds.</title>
        <authorList>
            <consortium name="Lawrence Berkeley National Laboratory"/>
            <person name="Harder C.B."/>
            <person name="Miyauchi S."/>
            <person name="Viragh M."/>
            <person name="Kuo A."/>
            <person name="Thoen E."/>
            <person name="Andreopoulos B."/>
            <person name="Lu D."/>
            <person name="Skrede I."/>
            <person name="Drula E."/>
            <person name="Henrissat B."/>
            <person name="Morin E."/>
            <person name="Kohler A."/>
            <person name="Barry K."/>
            <person name="LaButti K."/>
            <person name="Morin E."/>
            <person name="Salamov A."/>
            <person name="Lipzen A."/>
            <person name="Mereny Z."/>
            <person name="Hegedus B."/>
            <person name="Baldrian P."/>
            <person name="Stursova M."/>
            <person name="Weitz H."/>
            <person name="Taylor A."/>
            <person name="Grigoriev I.V."/>
            <person name="Nagy L.G."/>
            <person name="Martin F."/>
            <person name="Kauserud H."/>
        </authorList>
    </citation>
    <scope>NUCLEOTIDE SEQUENCE</scope>
    <source>
        <strain evidence="2">CBHHK200</strain>
    </source>
</reference>
<accession>A0AAD6WUZ4</accession>
<organism evidence="2 3">
    <name type="scientific">Mycena alexandri</name>
    <dbReference type="NCBI Taxonomy" id="1745969"/>
    <lineage>
        <taxon>Eukaryota</taxon>
        <taxon>Fungi</taxon>
        <taxon>Dikarya</taxon>
        <taxon>Basidiomycota</taxon>
        <taxon>Agaricomycotina</taxon>
        <taxon>Agaricomycetes</taxon>
        <taxon>Agaricomycetidae</taxon>
        <taxon>Agaricales</taxon>
        <taxon>Marasmiineae</taxon>
        <taxon>Mycenaceae</taxon>
        <taxon>Mycena</taxon>
    </lineage>
</organism>
<comment type="caution">
    <text evidence="2">The sequence shown here is derived from an EMBL/GenBank/DDBJ whole genome shotgun (WGS) entry which is preliminary data.</text>
</comment>
<keyword evidence="1" id="KW-0472">Membrane</keyword>
<evidence type="ECO:0000313" key="2">
    <source>
        <dbReference type="EMBL" id="KAJ7022044.1"/>
    </source>
</evidence>